<dbReference type="InterPro" id="IPR011009">
    <property type="entry name" value="Kinase-like_dom_sf"/>
</dbReference>
<dbReference type="GO" id="GO:0005524">
    <property type="term" value="F:ATP binding"/>
    <property type="evidence" value="ECO:0007669"/>
    <property type="project" value="InterPro"/>
</dbReference>
<dbReference type="SUPFAM" id="SSF56112">
    <property type="entry name" value="Protein kinase-like (PK-like)"/>
    <property type="match status" value="1"/>
</dbReference>
<dbReference type="EMBL" id="JAQQWP010000006">
    <property type="protein sequence ID" value="KAK8114481.1"/>
    <property type="molecule type" value="Genomic_DNA"/>
</dbReference>
<evidence type="ECO:0000259" key="1">
    <source>
        <dbReference type="PROSITE" id="PS50011"/>
    </source>
</evidence>
<dbReference type="Gene3D" id="1.10.510.10">
    <property type="entry name" value="Transferase(Phosphotransferase) domain 1"/>
    <property type="match status" value="1"/>
</dbReference>
<evidence type="ECO:0000313" key="3">
    <source>
        <dbReference type="Proteomes" id="UP001392437"/>
    </source>
</evidence>
<name>A0AAW0QVE2_9PEZI</name>
<sequence length="573" mass="66194">MDLTPKAIQEVVHPTAAFSPDQEDGALDSGHDLAQITWASSLLNPCNRIDSLDYPKDVCWRIDGCAGLGTQYYAIPLFLSPVPPIRMDVFIPENQPPLLRQQLDLNLAFHTKDSERLSRLAITRHIIRTLQLWVRTEFDDTESFADFYRKVPFGTRLVFENLSLNIHQIHVRVGPNHYLERQLLSVPQLADIWGYEFTFPEEVDFFDVDVVKVLHDSVCLARIKGQLYIFKALTSGFKYLYHELKILSTIPPHTNVIPRPVHIVKKTCQFGAKKAIAGFTTVYQPKGSLRDILPQLRIHDQLHSAKQFKWSMQLTTALEHLRSTTGTYYPDLRLDNVVLSANDDIIMVDFEQRGVWCEFAAPEVNSVEYVRLVAVEERISEDVRDKYHDILVDLVPNYARLEDDQYRNPKDGYNLSWVCLSPVEQEAAEVYMLGRVLWCIFEGVSGPQKAAIWQSYRLESDLEFPEYQRTPPELRDLIDRCTRGRRETLSRIVQRQGSKLVLRNRPAREQTSDNVQAAAREFWETELQVAEDFIALRTEQKAAGVWKDNFYDRPTIREVLAELGRLREKLCVC</sequence>
<dbReference type="PROSITE" id="PS50011">
    <property type="entry name" value="PROTEIN_KINASE_DOM"/>
    <property type="match status" value="1"/>
</dbReference>
<proteinExistence type="predicted"/>
<evidence type="ECO:0000313" key="2">
    <source>
        <dbReference type="EMBL" id="KAK8114481.1"/>
    </source>
</evidence>
<protein>
    <recommendedName>
        <fullName evidence="1">Protein kinase domain-containing protein</fullName>
    </recommendedName>
</protein>
<organism evidence="2 3">
    <name type="scientific">Apiospora kogelbergensis</name>
    <dbReference type="NCBI Taxonomy" id="1337665"/>
    <lineage>
        <taxon>Eukaryota</taxon>
        <taxon>Fungi</taxon>
        <taxon>Dikarya</taxon>
        <taxon>Ascomycota</taxon>
        <taxon>Pezizomycotina</taxon>
        <taxon>Sordariomycetes</taxon>
        <taxon>Xylariomycetidae</taxon>
        <taxon>Amphisphaeriales</taxon>
        <taxon>Apiosporaceae</taxon>
        <taxon>Apiospora</taxon>
    </lineage>
</organism>
<dbReference type="Proteomes" id="UP001392437">
    <property type="component" value="Unassembled WGS sequence"/>
</dbReference>
<keyword evidence="3" id="KW-1185">Reference proteome</keyword>
<dbReference type="AlphaFoldDB" id="A0AAW0QVE2"/>
<dbReference type="GO" id="GO:0004672">
    <property type="term" value="F:protein kinase activity"/>
    <property type="evidence" value="ECO:0007669"/>
    <property type="project" value="InterPro"/>
</dbReference>
<gene>
    <name evidence="2" type="ORF">PG999_006550</name>
</gene>
<feature type="domain" description="Protein kinase" evidence="1">
    <location>
        <begin position="197"/>
        <end position="508"/>
    </location>
</feature>
<accession>A0AAW0QVE2</accession>
<comment type="caution">
    <text evidence="2">The sequence shown here is derived from an EMBL/GenBank/DDBJ whole genome shotgun (WGS) entry which is preliminary data.</text>
</comment>
<reference evidence="2 3" key="1">
    <citation type="submission" date="2023-01" db="EMBL/GenBank/DDBJ databases">
        <title>Analysis of 21 Apiospora genomes using comparative genomics revels a genus with tremendous synthesis potential of carbohydrate active enzymes and secondary metabolites.</title>
        <authorList>
            <person name="Sorensen T."/>
        </authorList>
    </citation>
    <scope>NUCLEOTIDE SEQUENCE [LARGE SCALE GENOMIC DNA]</scope>
    <source>
        <strain evidence="2 3">CBS 117206</strain>
    </source>
</reference>
<dbReference type="InterPro" id="IPR000719">
    <property type="entry name" value="Prot_kinase_dom"/>
</dbReference>